<sequence>MSLVWRGRPDAEVPPPGPGGWARAVARGLPLVLLLVMGLLTMLAIRVVEAAIRGPRRPVSPWVTVLVCRGALRLLGLRAERVGVPATGPGLLAANHSSWLDILVLNAGQPLVFVSKAEVAGWPGIGGLARATGTLFVRRDARAEAGAQAEAVAERLRLGQRLALFPEGTSTDNGTVLPFRPALFEALRAERLPPGVAVQPVTLAYGAPPGRDAPFLAWYGDMEFGPHGLAVLAAPRGGRVRVTYHPPIPSGGRDRKALALAAERAVRAAL</sequence>
<feature type="domain" description="Phospholipid/glycerol acyltransferase" evidence="7">
    <location>
        <begin position="90"/>
        <end position="206"/>
    </location>
</feature>
<evidence type="ECO:0000313" key="8">
    <source>
        <dbReference type="EMBL" id="MFC5565080.1"/>
    </source>
</evidence>
<comment type="caution">
    <text evidence="8">The sequence shown here is derived from an EMBL/GenBank/DDBJ whole genome shotgun (WGS) entry which is preliminary data.</text>
</comment>
<keyword evidence="6" id="KW-0812">Transmembrane</keyword>
<keyword evidence="6" id="KW-0472">Membrane</keyword>
<keyword evidence="5 8" id="KW-0012">Acyltransferase</keyword>
<keyword evidence="4" id="KW-0443">Lipid metabolism</keyword>
<keyword evidence="9" id="KW-1185">Reference proteome</keyword>
<dbReference type="InterPro" id="IPR002123">
    <property type="entry name" value="Plipid/glycerol_acylTrfase"/>
</dbReference>
<evidence type="ECO:0000313" key="9">
    <source>
        <dbReference type="Proteomes" id="UP001596056"/>
    </source>
</evidence>
<dbReference type="PANTHER" id="PTHR10434:SF64">
    <property type="entry name" value="1-ACYL-SN-GLYCEROL-3-PHOSPHATE ACYLTRANSFERASE-RELATED"/>
    <property type="match status" value="1"/>
</dbReference>
<dbReference type="EMBL" id="JBHSNA010000001">
    <property type="protein sequence ID" value="MFC5565080.1"/>
    <property type="molecule type" value="Genomic_DNA"/>
</dbReference>
<dbReference type="PANTHER" id="PTHR10434">
    <property type="entry name" value="1-ACYL-SN-GLYCEROL-3-PHOSPHATE ACYLTRANSFERASE"/>
    <property type="match status" value="1"/>
</dbReference>
<dbReference type="Proteomes" id="UP001596056">
    <property type="component" value="Unassembled WGS sequence"/>
</dbReference>
<evidence type="ECO:0000256" key="5">
    <source>
        <dbReference type="ARBA" id="ARBA00023315"/>
    </source>
</evidence>
<evidence type="ECO:0000259" key="7">
    <source>
        <dbReference type="SMART" id="SM00563"/>
    </source>
</evidence>
<dbReference type="GO" id="GO:0016746">
    <property type="term" value="F:acyltransferase activity"/>
    <property type="evidence" value="ECO:0007669"/>
    <property type="project" value="UniProtKB-KW"/>
</dbReference>
<accession>A0ABW0S847</accession>
<evidence type="ECO:0000256" key="4">
    <source>
        <dbReference type="ARBA" id="ARBA00023098"/>
    </source>
</evidence>
<keyword evidence="2" id="KW-0444">Lipid biosynthesis</keyword>
<name>A0ABW0S847_9RHOB</name>
<reference evidence="9" key="1">
    <citation type="journal article" date="2019" name="Int. J. Syst. Evol. Microbiol.">
        <title>The Global Catalogue of Microorganisms (GCM) 10K type strain sequencing project: providing services to taxonomists for standard genome sequencing and annotation.</title>
        <authorList>
            <consortium name="The Broad Institute Genomics Platform"/>
            <consortium name="The Broad Institute Genome Sequencing Center for Infectious Disease"/>
            <person name="Wu L."/>
            <person name="Ma J."/>
        </authorList>
    </citation>
    <scope>NUCLEOTIDE SEQUENCE [LARGE SCALE GENOMIC DNA]</scope>
    <source>
        <strain evidence="9">KACC 11588</strain>
    </source>
</reference>
<evidence type="ECO:0000256" key="1">
    <source>
        <dbReference type="ARBA" id="ARBA00005189"/>
    </source>
</evidence>
<evidence type="ECO:0000256" key="6">
    <source>
        <dbReference type="SAM" id="Phobius"/>
    </source>
</evidence>
<keyword evidence="3" id="KW-0808">Transferase</keyword>
<evidence type="ECO:0000256" key="2">
    <source>
        <dbReference type="ARBA" id="ARBA00022516"/>
    </source>
</evidence>
<dbReference type="SUPFAM" id="SSF69593">
    <property type="entry name" value="Glycerol-3-phosphate (1)-acyltransferase"/>
    <property type="match status" value="1"/>
</dbReference>
<dbReference type="RefSeq" id="WP_342454097.1">
    <property type="nucleotide sequence ID" value="NZ_JAGGJP010000001.1"/>
</dbReference>
<gene>
    <name evidence="8" type="ORF">ACFPOC_01430</name>
</gene>
<dbReference type="CDD" id="cd07989">
    <property type="entry name" value="LPLAT_AGPAT-like"/>
    <property type="match status" value="1"/>
</dbReference>
<comment type="pathway">
    <text evidence="1">Lipid metabolism.</text>
</comment>
<protein>
    <submittedName>
        <fullName evidence="8">Lysophospholipid acyltransferase family protein</fullName>
    </submittedName>
</protein>
<dbReference type="SMART" id="SM00563">
    <property type="entry name" value="PlsC"/>
    <property type="match status" value="1"/>
</dbReference>
<organism evidence="8 9">
    <name type="scientific">Rubellimicrobium aerolatum</name>
    <dbReference type="NCBI Taxonomy" id="490979"/>
    <lineage>
        <taxon>Bacteria</taxon>
        <taxon>Pseudomonadati</taxon>
        <taxon>Pseudomonadota</taxon>
        <taxon>Alphaproteobacteria</taxon>
        <taxon>Rhodobacterales</taxon>
        <taxon>Roseobacteraceae</taxon>
        <taxon>Rubellimicrobium</taxon>
    </lineage>
</organism>
<dbReference type="Pfam" id="PF01553">
    <property type="entry name" value="Acyltransferase"/>
    <property type="match status" value="1"/>
</dbReference>
<keyword evidence="6" id="KW-1133">Transmembrane helix</keyword>
<feature type="transmembrane region" description="Helical" evidence="6">
    <location>
        <begin position="28"/>
        <end position="48"/>
    </location>
</feature>
<evidence type="ECO:0000256" key="3">
    <source>
        <dbReference type="ARBA" id="ARBA00022679"/>
    </source>
</evidence>
<proteinExistence type="predicted"/>